<dbReference type="OrthoDB" id="5801755at2"/>
<dbReference type="EMBL" id="FTLW01000003">
    <property type="protein sequence ID" value="SIQ62264.1"/>
    <property type="molecule type" value="Genomic_DNA"/>
</dbReference>
<dbReference type="STRING" id="1604334.SAMN05421546_1594"/>
<dbReference type="InterPro" id="IPR038444">
    <property type="entry name" value="DUF465_sf"/>
</dbReference>
<dbReference type="RefSeq" id="WP_076586996.1">
    <property type="nucleotide sequence ID" value="NZ_FTLW01000003.1"/>
</dbReference>
<accession>A0A1N6U9K2</accession>
<evidence type="ECO:0000313" key="2">
    <source>
        <dbReference type="Proteomes" id="UP000241788"/>
    </source>
</evidence>
<keyword evidence="2" id="KW-1185">Reference proteome</keyword>
<proteinExistence type="predicted"/>
<dbReference type="Pfam" id="PF04325">
    <property type="entry name" value="DUF465"/>
    <property type="match status" value="1"/>
</dbReference>
<dbReference type="Proteomes" id="UP000241788">
    <property type="component" value="Unassembled WGS sequence"/>
</dbReference>
<protein>
    <submittedName>
        <fullName evidence="1">Uncharacterized conserved protein YdcH, DUF465 family</fullName>
    </submittedName>
</protein>
<name>A0A1N6U9K2_9GAMM</name>
<organism evidence="1 2">
    <name type="scientific">Solilutibacter tolerans</name>
    <dbReference type="NCBI Taxonomy" id="1604334"/>
    <lineage>
        <taxon>Bacteria</taxon>
        <taxon>Pseudomonadati</taxon>
        <taxon>Pseudomonadota</taxon>
        <taxon>Gammaproteobacteria</taxon>
        <taxon>Lysobacterales</taxon>
        <taxon>Lysobacteraceae</taxon>
        <taxon>Solilutibacter</taxon>
    </lineage>
</organism>
<dbReference type="AlphaFoldDB" id="A0A1N6U9K2"/>
<evidence type="ECO:0000313" key="1">
    <source>
        <dbReference type="EMBL" id="SIQ62264.1"/>
    </source>
</evidence>
<reference evidence="2" key="1">
    <citation type="submission" date="2017-01" db="EMBL/GenBank/DDBJ databases">
        <authorList>
            <person name="Varghese N."/>
            <person name="Submissions S."/>
        </authorList>
    </citation>
    <scope>NUCLEOTIDE SEQUENCE [LARGE SCALE GENOMIC DNA]</scope>
    <source>
        <strain evidence="2">UM1</strain>
    </source>
</reference>
<dbReference type="InterPro" id="IPR007420">
    <property type="entry name" value="DUF465"/>
</dbReference>
<gene>
    <name evidence="1" type="ORF">SAMN05421546_1594</name>
</gene>
<dbReference type="Gene3D" id="6.10.280.50">
    <property type="match status" value="1"/>
</dbReference>
<sequence>MFEERSPSEVDSLMKHSVEFRQLYFHHQELDKKVNDAELGVLPLGDMELTQMKREKLAAKERLISMANRIEA</sequence>